<dbReference type="InterPro" id="IPR011989">
    <property type="entry name" value="ARM-like"/>
</dbReference>
<dbReference type="PANTHER" id="PTHR12378:SF7">
    <property type="entry name" value="DESUMOYLATING ISOPEPTIDASE 1"/>
    <property type="match status" value="1"/>
</dbReference>
<dbReference type="PROSITE" id="PS51352">
    <property type="entry name" value="THIOREDOXIN_2"/>
    <property type="match status" value="1"/>
</dbReference>
<dbReference type="AlphaFoldDB" id="A0A1X2GJL5"/>
<evidence type="ECO:0000256" key="3">
    <source>
        <dbReference type="ARBA" id="ARBA00022801"/>
    </source>
</evidence>
<dbReference type="InterPro" id="IPR036249">
    <property type="entry name" value="Thioredoxin-like_sf"/>
</dbReference>
<sequence>MSEESVKLYVYDLSRGMAKSMSMGLTGKQIDGIWHTSVVVYGQEFFYGQGISVEQPGQTIHGQPLDVIDIGTTFLPLEVFVEYIDNQRSLYTAEKYHLLDFNCNTFSNDVCQFLTGESIPNHITELPAEFMNTPLGQSLMPMIEGMFGQSRLNNGQSSSASAANQQATSEAASILQGVASSAMSAAPASVSQQAVQTVTSLQTLDSLLNTYPAVAVFFTSATCPPCRVIKPDFERLIHEKNEGVASLRILGVIVDTSMAYDVGAKFQVRATPTFMFFHKGVKMTEFRGANFAELKSSIDLLLFTAHPPHPHRKLHLKEICKGDTNPILYKARNKADLVVDKLESYLKEDGIRLDDAQSATLAKFKEPHPENAIDSIRWQGLADVIYAKLPKDHHFPFLDLFSSFLLTEDAGTFYTANSNTLAKWLDLKQGVAKATWMMTLRLACNIFTHAVLTHSSFTSHLPSSHRPGLTQLLVNSLLAEDPKVRQAAASLAFNCSTVVLAARLKSEQDGSSAAEQGDDDWHVEMASAVVDALAKETDVHTAHRLLACLGNLVFLAPTDSTVTSLLQALDTVSLLEGKRSLWAENGAILGLSRDLIQMLEQEN</sequence>
<dbReference type="SMART" id="SM01179">
    <property type="entry name" value="DUF862"/>
    <property type="match status" value="1"/>
</dbReference>
<accession>A0A1X2GJL5</accession>
<dbReference type="InterPro" id="IPR013535">
    <property type="entry name" value="PUL_dom"/>
</dbReference>
<dbReference type="SUPFAM" id="SSF48371">
    <property type="entry name" value="ARM repeat"/>
    <property type="match status" value="1"/>
</dbReference>
<evidence type="ECO:0000313" key="8">
    <source>
        <dbReference type="Proteomes" id="UP000242146"/>
    </source>
</evidence>
<name>A0A1X2GJL5_9FUNG</name>
<dbReference type="PANTHER" id="PTHR12378">
    <property type="entry name" value="DESUMOYLATING ISOPEPTIDASE"/>
    <property type="match status" value="1"/>
</dbReference>
<organism evidence="7 8">
    <name type="scientific">Hesseltinella vesiculosa</name>
    <dbReference type="NCBI Taxonomy" id="101127"/>
    <lineage>
        <taxon>Eukaryota</taxon>
        <taxon>Fungi</taxon>
        <taxon>Fungi incertae sedis</taxon>
        <taxon>Mucoromycota</taxon>
        <taxon>Mucoromycotina</taxon>
        <taxon>Mucoromycetes</taxon>
        <taxon>Mucorales</taxon>
        <taxon>Cunninghamellaceae</taxon>
        <taxon>Hesseltinella</taxon>
    </lineage>
</organism>
<dbReference type="PROSITE" id="PS51396">
    <property type="entry name" value="PUL"/>
    <property type="match status" value="1"/>
</dbReference>
<dbReference type="PROSITE" id="PS51858">
    <property type="entry name" value="PPPDE"/>
    <property type="match status" value="1"/>
</dbReference>
<comment type="caution">
    <text evidence="7">The sequence shown here is derived from an EMBL/GenBank/DDBJ whole genome shotgun (WGS) entry which is preliminary data.</text>
</comment>
<dbReference type="Gene3D" id="3.40.30.10">
    <property type="entry name" value="Glutaredoxin"/>
    <property type="match status" value="1"/>
</dbReference>
<dbReference type="InterPro" id="IPR042266">
    <property type="entry name" value="PPPDE_sf"/>
</dbReference>
<evidence type="ECO:0000259" key="4">
    <source>
        <dbReference type="PROSITE" id="PS51352"/>
    </source>
</evidence>
<evidence type="ECO:0000259" key="5">
    <source>
        <dbReference type="PROSITE" id="PS51396"/>
    </source>
</evidence>
<dbReference type="InterPro" id="IPR008580">
    <property type="entry name" value="PPPDE_dom"/>
</dbReference>
<dbReference type="STRING" id="101127.A0A1X2GJL5"/>
<evidence type="ECO:0000256" key="2">
    <source>
        <dbReference type="ARBA" id="ARBA00022670"/>
    </source>
</evidence>
<comment type="similarity">
    <text evidence="1">Belongs to the DeSI family.</text>
</comment>
<dbReference type="Pfam" id="PF08324">
    <property type="entry name" value="PUL"/>
    <property type="match status" value="1"/>
</dbReference>
<dbReference type="CDD" id="cd02947">
    <property type="entry name" value="TRX_family"/>
    <property type="match status" value="1"/>
</dbReference>
<dbReference type="EMBL" id="MCGT01000012">
    <property type="protein sequence ID" value="ORX55181.1"/>
    <property type="molecule type" value="Genomic_DNA"/>
</dbReference>
<keyword evidence="8" id="KW-1185">Reference proteome</keyword>
<protein>
    <submittedName>
        <fullName evidence="7">DUF862-domain-containing protein</fullName>
    </submittedName>
</protein>
<feature type="domain" description="PPPDE" evidence="6">
    <location>
        <begin position="4"/>
        <end position="144"/>
    </location>
</feature>
<evidence type="ECO:0000256" key="1">
    <source>
        <dbReference type="ARBA" id="ARBA00008140"/>
    </source>
</evidence>
<dbReference type="SUPFAM" id="SSF52833">
    <property type="entry name" value="Thioredoxin-like"/>
    <property type="match status" value="1"/>
</dbReference>
<dbReference type="Gene3D" id="1.25.10.10">
    <property type="entry name" value="Leucine-rich Repeat Variant"/>
    <property type="match status" value="1"/>
</dbReference>
<reference evidence="7 8" key="1">
    <citation type="submission" date="2016-07" db="EMBL/GenBank/DDBJ databases">
        <title>Pervasive Adenine N6-methylation of Active Genes in Fungi.</title>
        <authorList>
            <consortium name="DOE Joint Genome Institute"/>
            <person name="Mondo S.J."/>
            <person name="Dannebaum R.O."/>
            <person name="Kuo R.C."/>
            <person name="Labutti K."/>
            <person name="Haridas S."/>
            <person name="Kuo A."/>
            <person name="Salamov A."/>
            <person name="Ahrendt S.R."/>
            <person name="Lipzen A."/>
            <person name="Sullivan W."/>
            <person name="Andreopoulos W.B."/>
            <person name="Clum A."/>
            <person name="Lindquist E."/>
            <person name="Daum C."/>
            <person name="Ramamoorthy G.K."/>
            <person name="Gryganskyi A."/>
            <person name="Culley D."/>
            <person name="Magnuson J.K."/>
            <person name="James T.Y."/>
            <person name="O'Malley M.A."/>
            <person name="Stajich J.E."/>
            <person name="Spatafora J.W."/>
            <person name="Visel A."/>
            <person name="Grigoriev I.V."/>
        </authorList>
    </citation>
    <scope>NUCLEOTIDE SEQUENCE [LARGE SCALE GENOMIC DNA]</scope>
    <source>
        <strain evidence="7 8">NRRL 3301</strain>
    </source>
</reference>
<dbReference type="Proteomes" id="UP000242146">
    <property type="component" value="Unassembled WGS sequence"/>
</dbReference>
<dbReference type="Gene3D" id="3.90.1720.30">
    <property type="entry name" value="PPPDE domains"/>
    <property type="match status" value="1"/>
</dbReference>
<proteinExistence type="inferred from homology"/>
<dbReference type="GO" id="GO:0008233">
    <property type="term" value="F:peptidase activity"/>
    <property type="evidence" value="ECO:0007669"/>
    <property type="project" value="UniProtKB-KW"/>
</dbReference>
<dbReference type="GO" id="GO:0070646">
    <property type="term" value="P:protein modification by small protein removal"/>
    <property type="evidence" value="ECO:0007669"/>
    <property type="project" value="TreeGrafter"/>
</dbReference>
<dbReference type="GO" id="GO:0006508">
    <property type="term" value="P:proteolysis"/>
    <property type="evidence" value="ECO:0007669"/>
    <property type="project" value="UniProtKB-KW"/>
</dbReference>
<dbReference type="InterPro" id="IPR016024">
    <property type="entry name" value="ARM-type_fold"/>
</dbReference>
<dbReference type="InterPro" id="IPR013766">
    <property type="entry name" value="Thioredoxin_domain"/>
</dbReference>
<evidence type="ECO:0000259" key="6">
    <source>
        <dbReference type="PROSITE" id="PS51858"/>
    </source>
</evidence>
<gene>
    <name evidence="7" type="ORF">DM01DRAFT_1032640</name>
</gene>
<feature type="domain" description="PUL" evidence="5">
    <location>
        <begin position="320"/>
        <end position="598"/>
    </location>
</feature>
<dbReference type="OrthoDB" id="21221at2759"/>
<keyword evidence="3" id="KW-0378">Hydrolase</keyword>
<keyword evidence="2" id="KW-0645">Protease</keyword>
<dbReference type="Pfam" id="PF00085">
    <property type="entry name" value="Thioredoxin"/>
    <property type="match status" value="1"/>
</dbReference>
<feature type="domain" description="Thioredoxin" evidence="4">
    <location>
        <begin position="174"/>
        <end position="303"/>
    </location>
</feature>
<dbReference type="Pfam" id="PF05903">
    <property type="entry name" value="Peptidase_C97"/>
    <property type="match status" value="1"/>
</dbReference>
<evidence type="ECO:0000313" key="7">
    <source>
        <dbReference type="EMBL" id="ORX55181.1"/>
    </source>
</evidence>